<dbReference type="EMBL" id="FOSP01000005">
    <property type="protein sequence ID" value="SFK37948.1"/>
    <property type="molecule type" value="Genomic_DNA"/>
</dbReference>
<sequence length="149" mass="17260">MALDKIHTLQTGVSLEISTVTLQELITKILTGRELPELGQIHCANDLYEYLSVIVYKGAADLIKRRQQWVSQKNKADLVAARPIPFREFCNFFWRNLDEHDPDGDEWVRLIADDSFFTQLSEFLNKIRTAERKVHQEKDLMIDLNLGSV</sequence>
<gene>
    <name evidence="1" type="ORF">SAMN05216302_100541</name>
</gene>
<proteinExistence type="predicted"/>
<keyword evidence="2" id="KW-1185">Reference proteome</keyword>
<dbReference type="Proteomes" id="UP000199533">
    <property type="component" value="Unassembled WGS sequence"/>
</dbReference>
<name>A0A1I3Z1H3_9PROT</name>
<organism evidence="1 2">
    <name type="scientific">Nitrosomonas aestuarii</name>
    <dbReference type="NCBI Taxonomy" id="52441"/>
    <lineage>
        <taxon>Bacteria</taxon>
        <taxon>Pseudomonadati</taxon>
        <taxon>Pseudomonadota</taxon>
        <taxon>Betaproteobacteria</taxon>
        <taxon>Nitrosomonadales</taxon>
        <taxon>Nitrosomonadaceae</taxon>
        <taxon>Nitrosomonas</taxon>
    </lineage>
</organism>
<evidence type="ECO:0000313" key="1">
    <source>
        <dbReference type="EMBL" id="SFK37948.1"/>
    </source>
</evidence>
<evidence type="ECO:0000313" key="2">
    <source>
        <dbReference type="Proteomes" id="UP000199533"/>
    </source>
</evidence>
<dbReference type="AlphaFoldDB" id="A0A1I3Z1H3"/>
<protein>
    <submittedName>
        <fullName evidence="1">Uncharacterized protein</fullName>
    </submittedName>
</protein>
<dbReference type="RefSeq" id="WP_090697538.1">
    <property type="nucleotide sequence ID" value="NZ_FOSP01000005.1"/>
</dbReference>
<accession>A0A1I3Z1H3</accession>
<reference evidence="2" key="1">
    <citation type="submission" date="2016-10" db="EMBL/GenBank/DDBJ databases">
        <authorList>
            <person name="Varghese N."/>
            <person name="Submissions S."/>
        </authorList>
    </citation>
    <scope>NUCLEOTIDE SEQUENCE [LARGE SCALE GENOMIC DNA]</scope>
    <source>
        <strain evidence="2">Nm69</strain>
    </source>
</reference>
<dbReference type="OrthoDB" id="8546809at2"/>